<keyword evidence="15" id="KW-1185">Reference proteome</keyword>
<evidence type="ECO:0000256" key="2">
    <source>
        <dbReference type="ARBA" id="ARBA00007193"/>
    </source>
</evidence>
<dbReference type="Pfam" id="PF00858">
    <property type="entry name" value="ASC"/>
    <property type="match status" value="1"/>
</dbReference>
<dbReference type="AlphaFoldDB" id="A0A8X6T3M9"/>
<evidence type="ECO:0000256" key="8">
    <source>
        <dbReference type="ARBA" id="ARBA00023065"/>
    </source>
</evidence>
<evidence type="ECO:0000256" key="4">
    <source>
        <dbReference type="ARBA" id="ARBA00022461"/>
    </source>
</evidence>
<protein>
    <submittedName>
        <fullName evidence="14">Uncharacterized protein</fullName>
    </submittedName>
</protein>
<dbReference type="GO" id="GO:0005272">
    <property type="term" value="F:sodium channel activity"/>
    <property type="evidence" value="ECO:0007669"/>
    <property type="project" value="UniProtKB-KW"/>
</dbReference>
<sequence length="93" mass="10649">MNPKRALSIRKDLAPVIETGLTYVTISFQKMEETLYIYKAKYEVVETFSYIGGYVGIWLGVSLLALFDFLEATTFLIKYPFIKKKRSGAPKRA</sequence>
<evidence type="ECO:0000256" key="9">
    <source>
        <dbReference type="ARBA" id="ARBA00023136"/>
    </source>
</evidence>
<evidence type="ECO:0000256" key="10">
    <source>
        <dbReference type="ARBA" id="ARBA00023201"/>
    </source>
</evidence>
<keyword evidence="3 12" id="KW-0813">Transport</keyword>
<proteinExistence type="inferred from homology"/>
<keyword evidence="6 13" id="KW-1133">Transmembrane helix</keyword>
<comment type="caution">
    <text evidence="14">The sequence shown here is derived from an EMBL/GenBank/DDBJ whole genome shotgun (WGS) entry which is preliminary data.</text>
</comment>
<organism evidence="14 15">
    <name type="scientific">Nephila pilipes</name>
    <name type="common">Giant wood spider</name>
    <name type="synonym">Nephila maculata</name>
    <dbReference type="NCBI Taxonomy" id="299642"/>
    <lineage>
        <taxon>Eukaryota</taxon>
        <taxon>Metazoa</taxon>
        <taxon>Ecdysozoa</taxon>
        <taxon>Arthropoda</taxon>
        <taxon>Chelicerata</taxon>
        <taxon>Arachnida</taxon>
        <taxon>Araneae</taxon>
        <taxon>Araneomorphae</taxon>
        <taxon>Entelegynae</taxon>
        <taxon>Araneoidea</taxon>
        <taxon>Nephilidae</taxon>
        <taxon>Nephila</taxon>
    </lineage>
</organism>
<evidence type="ECO:0000256" key="3">
    <source>
        <dbReference type="ARBA" id="ARBA00022448"/>
    </source>
</evidence>
<evidence type="ECO:0000256" key="11">
    <source>
        <dbReference type="ARBA" id="ARBA00023303"/>
    </source>
</evidence>
<evidence type="ECO:0000256" key="13">
    <source>
        <dbReference type="SAM" id="Phobius"/>
    </source>
</evidence>
<keyword evidence="9 13" id="KW-0472">Membrane</keyword>
<evidence type="ECO:0000256" key="6">
    <source>
        <dbReference type="ARBA" id="ARBA00022989"/>
    </source>
</evidence>
<dbReference type="EMBL" id="BMAW01002303">
    <property type="protein sequence ID" value="GFS77924.1"/>
    <property type="molecule type" value="Genomic_DNA"/>
</dbReference>
<comment type="subcellular location">
    <subcellularLocation>
        <location evidence="1">Membrane</location>
        <topology evidence="1">Multi-pass membrane protein</topology>
    </subcellularLocation>
</comment>
<comment type="similarity">
    <text evidence="2 12">Belongs to the amiloride-sensitive sodium channel (TC 1.A.6) family.</text>
</comment>
<accession>A0A8X6T3M9</accession>
<dbReference type="Proteomes" id="UP000887013">
    <property type="component" value="Unassembled WGS sequence"/>
</dbReference>
<name>A0A8X6T3M9_NEPPI</name>
<dbReference type="OrthoDB" id="6538044at2759"/>
<feature type="transmembrane region" description="Helical" evidence="13">
    <location>
        <begin position="51"/>
        <end position="77"/>
    </location>
</feature>
<gene>
    <name evidence="14" type="ORF">NPIL_102251</name>
</gene>
<evidence type="ECO:0000256" key="7">
    <source>
        <dbReference type="ARBA" id="ARBA00023053"/>
    </source>
</evidence>
<evidence type="ECO:0000313" key="15">
    <source>
        <dbReference type="Proteomes" id="UP000887013"/>
    </source>
</evidence>
<evidence type="ECO:0000256" key="12">
    <source>
        <dbReference type="RuleBase" id="RU000679"/>
    </source>
</evidence>
<keyword evidence="7" id="KW-0915">Sodium</keyword>
<evidence type="ECO:0000256" key="1">
    <source>
        <dbReference type="ARBA" id="ARBA00004141"/>
    </source>
</evidence>
<reference evidence="14" key="1">
    <citation type="submission" date="2020-08" db="EMBL/GenBank/DDBJ databases">
        <title>Multicomponent nature underlies the extraordinary mechanical properties of spider dragline silk.</title>
        <authorList>
            <person name="Kono N."/>
            <person name="Nakamura H."/>
            <person name="Mori M."/>
            <person name="Yoshida Y."/>
            <person name="Ohtoshi R."/>
            <person name="Malay A.D."/>
            <person name="Moran D.A.P."/>
            <person name="Tomita M."/>
            <person name="Numata K."/>
            <person name="Arakawa K."/>
        </authorList>
    </citation>
    <scope>NUCLEOTIDE SEQUENCE</scope>
</reference>
<keyword evidence="5 12" id="KW-0812">Transmembrane</keyword>
<dbReference type="Gene3D" id="1.10.287.770">
    <property type="entry name" value="YojJ-like"/>
    <property type="match status" value="1"/>
</dbReference>
<evidence type="ECO:0000256" key="5">
    <source>
        <dbReference type="ARBA" id="ARBA00022692"/>
    </source>
</evidence>
<keyword evidence="11 12" id="KW-0407">Ion channel</keyword>
<evidence type="ECO:0000313" key="14">
    <source>
        <dbReference type="EMBL" id="GFS77924.1"/>
    </source>
</evidence>
<dbReference type="GO" id="GO:0016020">
    <property type="term" value="C:membrane"/>
    <property type="evidence" value="ECO:0007669"/>
    <property type="project" value="UniProtKB-SubCell"/>
</dbReference>
<keyword evidence="10 12" id="KW-0739">Sodium transport</keyword>
<keyword evidence="4 12" id="KW-0894">Sodium channel</keyword>
<keyword evidence="8 12" id="KW-0406">Ion transport</keyword>
<dbReference type="InterPro" id="IPR001873">
    <property type="entry name" value="ENaC"/>
</dbReference>